<evidence type="ECO:0000256" key="3">
    <source>
        <dbReference type="ARBA" id="ARBA00022475"/>
    </source>
</evidence>
<comment type="caution">
    <text evidence="7">The sequence shown here is derived from an EMBL/GenBank/DDBJ whole genome shotgun (WGS) entry which is preliminary data.</text>
</comment>
<dbReference type="Pfam" id="PF05631">
    <property type="entry name" value="MFS_5"/>
    <property type="match status" value="1"/>
</dbReference>
<evidence type="ECO:0000256" key="5">
    <source>
        <dbReference type="ARBA" id="ARBA00022989"/>
    </source>
</evidence>
<name>W7TJJ3_9STRA</name>
<accession>W7TJJ3</accession>
<dbReference type="PANTHER" id="PTHR23516:SF1">
    <property type="entry name" value="MOLYBDATE-ANION TRANSPORTER"/>
    <property type="match status" value="1"/>
</dbReference>
<keyword evidence="6" id="KW-0472">Membrane</keyword>
<sequence>MYTHSLFWAIGACVTTRVLLSSSSKQVVDLTSSNKPSKEHNDISRRGDFKVFQRSFLTVALLAMFSDWIQGPYSYALYAHYGGLFCRRPGRQLRKEEDVRRLRRVLYHLLSGQARE</sequence>
<comment type="subcellular location">
    <subcellularLocation>
        <location evidence="1">Cell membrane</location>
        <topology evidence="1">Multi-pass membrane protein</topology>
    </subcellularLocation>
</comment>
<evidence type="ECO:0000313" key="7">
    <source>
        <dbReference type="EMBL" id="EWM23713.1"/>
    </source>
</evidence>
<evidence type="ECO:0000313" key="8">
    <source>
        <dbReference type="Proteomes" id="UP000019335"/>
    </source>
</evidence>
<dbReference type="GO" id="GO:0005886">
    <property type="term" value="C:plasma membrane"/>
    <property type="evidence" value="ECO:0007669"/>
    <property type="project" value="UniProtKB-SubCell"/>
</dbReference>
<dbReference type="EMBL" id="AZIL01001541">
    <property type="protein sequence ID" value="EWM23713.1"/>
    <property type="molecule type" value="Genomic_DNA"/>
</dbReference>
<evidence type="ECO:0000256" key="4">
    <source>
        <dbReference type="ARBA" id="ARBA00022692"/>
    </source>
</evidence>
<keyword evidence="3" id="KW-1003">Cell membrane</keyword>
<keyword evidence="4" id="KW-0812">Transmembrane</keyword>
<organism evidence="7 8">
    <name type="scientific">Nannochloropsis gaditana</name>
    <dbReference type="NCBI Taxonomy" id="72520"/>
    <lineage>
        <taxon>Eukaryota</taxon>
        <taxon>Sar</taxon>
        <taxon>Stramenopiles</taxon>
        <taxon>Ochrophyta</taxon>
        <taxon>Eustigmatophyceae</taxon>
        <taxon>Eustigmatales</taxon>
        <taxon>Monodopsidaceae</taxon>
        <taxon>Nannochloropsis</taxon>
    </lineage>
</organism>
<dbReference type="Proteomes" id="UP000019335">
    <property type="component" value="Chromosome 16"/>
</dbReference>
<protein>
    <submittedName>
        <fullName evidence="7">Uncharacterized protein</fullName>
    </submittedName>
</protein>
<proteinExistence type="predicted"/>
<keyword evidence="5" id="KW-1133">Transmembrane helix</keyword>
<dbReference type="PANTHER" id="PTHR23516">
    <property type="entry name" value="SAM (S-ADENOSYL METHIONINE) TRANSPORTER"/>
    <property type="match status" value="1"/>
</dbReference>
<dbReference type="InterPro" id="IPR008509">
    <property type="entry name" value="MOT2/MFSD5"/>
</dbReference>
<evidence type="ECO:0000256" key="6">
    <source>
        <dbReference type="ARBA" id="ARBA00023136"/>
    </source>
</evidence>
<evidence type="ECO:0000256" key="2">
    <source>
        <dbReference type="ARBA" id="ARBA00022448"/>
    </source>
</evidence>
<dbReference type="OrthoDB" id="263957at2759"/>
<dbReference type="AlphaFoldDB" id="W7TJJ3"/>
<keyword evidence="8" id="KW-1185">Reference proteome</keyword>
<gene>
    <name evidence="7" type="ORF">Naga_100647g2</name>
</gene>
<dbReference type="GO" id="GO:0015098">
    <property type="term" value="F:molybdate ion transmembrane transporter activity"/>
    <property type="evidence" value="ECO:0007669"/>
    <property type="project" value="InterPro"/>
</dbReference>
<keyword evidence="2" id="KW-0813">Transport</keyword>
<reference evidence="7 8" key="1">
    <citation type="journal article" date="2014" name="Mol. Plant">
        <title>Chromosome Scale Genome Assembly and Transcriptome Profiling of Nannochloropsis gaditana in Nitrogen Depletion.</title>
        <authorList>
            <person name="Corteggiani Carpinelli E."/>
            <person name="Telatin A."/>
            <person name="Vitulo N."/>
            <person name="Forcato C."/>
            <person name="D'Angelo M."/>
            <person name="Schiavon R."/>
            <person name="Vezzi A."/>
            <person name="Giacometti G.M."/>
            <person name="Morosinotto T."/>
            <person name="Valle G."/>
        </authorList>
    </citation>
    <scope>NUCLEOTIDE SEQUENCE [LARGE SCALE GENOMIC DNA]</scope>
    <source>
        <strain evidence="7 8">B-31</strain>
    </source>
</reference>
<evidence type="ECO:0000256" key="1">
    <source>
        <dbReference type="ARBA" id="ARBA00004651"/>
    </source>
</evidence>